<dbReference type="SUPFAM" id="SSF53474">
    <property type="entry name" value="alpha/beta-Hydrolases"/>
    <property type="match status" value="1"/>
</dbReference>
<evidence type="ECO:0000313" key="2">
    <source>
        <dbReference type="EMBL" id="VEG55460.1"/>
    </source>
</evidence>
<protein>
    <submittedName>
        <fullName evidence="2">Alpha/beta hydrolase fold protein</fullName>
        <ecNumber evidence="2">1.11.1.10</ecNumber>
    </submittedName>
</protein>
<organism evidence="2 3">
    <name type="scientific">Mycolicibacterium aurum</name>
    <name type="common">Mycobacterium aurum</name>
    <dbReference type="NCBI Taxonomy" id="1791"/>
    <lineage>
        <taxon>Bacteria</taxon>
        <taxon>Bacillati</taxon>
        <taxon>Actinomycetota</taxon>
        <taxon>Actinomycetes</taxon>
        <taxon>Mycobacteriales</taxon>
        <taxon>Mycobacteriaceae</taxon>
        <taxon>Mycolicibacterium</taxon>
    </lineage>
</organism>
<dbReference type="PANTHER" id="PTHR42886">
    <property type="entry name" value="RE40534P-RELATED"/>
    <property type="match status" value="1"/>
</dbReference>
<dbReference type="KEGG" id="mauu:NCTC10437_03007"/>
<keyword evidence="2" id="KW-0378">Hydrolase</keyword>
<dbReference type="GO" id="GO:0042171">
    <property type="term" value="F:lysophosphatidic acid acyltransferase activity"/>
    <property type="evidence" value="ECO:0007669"/>
    <property type="project" value="TreeGrafter"/>
</dbReference>
<dbReference type="GO" id="GO:0055088">
    <property type="term" value="P:lipid homeostasis"/>
    <property type="evidence" value="ECO:0007669"/>
    <property type="project" value="TreeGrafter"/>
</dbReference>
<dbReference type="InterPro" id="IPR029058">
    <property type="entry name" value="AB_hydrolase_fold"/>
</dbReference>
<proteinExistence type="predicted"/>
<accession>A0A3S4SKX1</accession>
<evidence type="ECO:0000313" key="3">
    <source>
        <dbReference type="Proteomes" id="UP000279306"/>
    </source>
</evidence>
<dbReference type="InterPro" id="IPR000073">
    <property type="entry name" value="AB_hydrolase_1"/>
</dbReference>
<dbReference type="Gene3D" id="3.40.50.1820">
    <property type="entry name" value="alpha/beta hydrolase"/>
    <property type="match status" value="1"/>
</dbReference>
<dbReference type="Proteomes" id="UP000279306">
    <property type="component" value="Chromosome"/>
</dbReference>
<dbReference type="EMBL" id="LR134356">
    <property type="protein sequence ID" value="VEG55460.1"/>
    <property type="molecule type" value="Genomic_DNA"/>
</dbReference>
<reference evidence="2 3" key="1">
    <citation type="submission" date="2018-12" db="EMBL/GenBank/DDBJ databases">
        <authorList>
            <consortium name="Pathogen Informatics"/>
        </authorList>
    </citation>
    <scope>NUCLEOTIDE SEQUENCE [LARGE SCALE GENOMIC DNA]</scope>
    <source>
        <strain evidence="2 3">NCTC10437</strain>
    </source>
</reference>
<dbReference type="AlphaFoldDB" id="A0A3S4SKX1"/>
<dbReference type="Pfam" id="PF12697">
    <property type="entry name" value="Abhydrolase_6"/>
    <property type="match status" value="1"/>
</dbReference>
<keyword evidence="2" id="KW-0575">Peroxidase</keyword>
<keyword evidence="2" id="KW-0560">Oxidoreductase</keyword>
<dbReference type="GO" id="GO:0016691">
    <property type="term" value="F:chloride peroxidase activity"/>
    <property type="evidence" value="ECO:0007669"/>
    <property type="project" value="UniProtKB-EC"/>
</dbReference>
<dbReference type="PANTHER" id="PTHR42886:SF42">
    <property type="entry name" value="ALPHA_BETA-HYDROLASES SUPERFAMILY PROTEIN"/>
    <property type="match status" value="1"/>
</dbReference>
<gene>
    <name evidence="2" type="primary">cpo_5</name>
    <name evidence="2" type="ORF">NCTC10437_03007</name>
</gene>
<feature type="domain" description="AB hydrolase-1" evidence="1">
    <location>
        <begin position="31"/>
        <end position="256"/>
    </location>
</feature>
<evidence type="ECO:0000259" key="1">
    <source>
        <dbReference type="Pfam" id="PF12697"/>
    </source>
</evidence>
<dbReference type="GO" id="GO:0052689">
    <property type="term" value="F:carboxylic ester hydrolase activity"/>
    <property type="evidence" value="ECO:0007669"/>
    <property type="project" value="TreeGrafter"/>
</dbReference>
<dbReference type="STRING" id="1791.GCA_001049355_01145"/>
<keyword evidence="3" id="KW-1185">Reference proteome</keyword>
<dbReference type="EC" id="1.11.1.10" evidence="2"/>
<name>A0A3S4SKX1_MYCAU</name>
<sequence>MLATPIEKAVPLAMLEVIDKGYASAQHPAPLLFVHGAWHAAWCWDEHFLNYFADRGYRALAVSLRGHGGSTTSTPLRSLSMADYVDDIATAAAALPVAPVVVGHSMGGFLVQKYLEGRDVPAGVLMASAPPRGYLGSGIRWLRRHPWHFVKLSVTGRSLDYVNAPELVRERFFSAHTPDAIVAACAARLQEESARSGRDGLTALPRPDRVRAPMLVLGALEDGMAVTPAEVRATARAYGTEPTFFPGMGHSMMLEPGWETVAEHIDSWLVARDL</sequence>
<dbReference type="GO" id="GO:0006654">
    <property type="term" value="P:phosphatidic acid biosynthetic process"/>
    <property type="evidence" value="ECO:0007669"/>
    <property type="project" value="TreeGrafter"/>
</dbReference>